<sequence>MSDENKNRSNTKESEELFVIEAASFDRIYHNIDADAEPKSIIFKAGSPVDRAESLEELKDSFMNLENSKQEKSKKKEIK</sequence>
<keyword evidence="1" id="KW-1185">Reference proteome</keyword>
<proteinExistence type="predicted"/>
<name>A0A1I7UXT3_9PELO</name>
<dbReference type="AlphaFoldDB" id="A0A1I7UXT3"/>
<evidence type="ECO:0000313" key="2">
    <source>
        <dbReference type="WBParaSite" id="Csp11.Scaffold630.g20409.t1"/>
    </source>
</evidence>
<dbReference type="eggNOG" id="ENOG502TIE6">
    <property type="taxonomic scope" value="Eukaryota"/>
</dbReference>
<accession>A0A1I7UXT3</accession>
<organism evidence="1 2">
    <name type="scientific">Caenorhabditis tropicalis</name>
    <dbReference type="NCBI Taxonomy" id="1561998"/>
    <lineage>
        <taxon>Eukaryota</taxon>
        <taxon>Metazoa</taxon>
        <taxon>Ecdysozoa</taxon>
        <taxon>Nematoda</taxon>
        <taxon>Chromadorea</taxon>
        <taxon>Rhabditida</taxon>
        <taxon>Rhabditina</taxon>
        <taxon>Rhabditomorpha</taxon>
        <taxon>Rhabditoidea</taxon>
        <taxon>Rhabditidae</taxon>
        <taxon>Peloderinae</taxon>
        <taxon>Caenorhabditis</taxon>
    </lineage>
</organism>
<reference evidence="2" key="1">
    <citation type="submission" date="2016-11" db="UniProtKB">
        <authorList>
            <consortium name="WormBaseParasite"/>
        </authorList>
    </citation>
    <scope>IDENTIFICATION</scope>
</reference>
<dbReference type="WBParaSite" id="Csp11.Scaffold630.g20409.t1">
    <property type="protein sequence ID" value="Csp11.Scaffold630.g20409.t1"/>
    <property type="gene ID" value="Csp11.Scaffold630.g20409"/>
</dbReference>
<evidence type="ECO:0000313" key="1">
    <source>
        <dbReference type="Proteomes" id="UP000095282"/>
    </source>
</evidence>
<protein>
    <submittedName>
        <fullName evidence="2">Uncharacterized protein</fullName>
    </submittedName>
</protein>
<dbReference type="Proteomes" id="UP000095282">
    <property type="component" value="Unplaced"/>
</dbReference>